<organism evidence="1 2">
    <name type="scientific">Porphyromonas gingivalis F0570</name>
    <dbReference type="NCBI Taxonomy" id="1227271"/>
    <lineage>
        <taxon>Bacteria</taxon>
        <taxon>Pseudomonadati</taxon>
        <taxon>Bacteroidota</taxon>
        <taxon>Bacteroidia</taxon>
        <taxon>Bacteroidales</taxon>
        <taxon>Porphyromonadaceae</taxon>
        <taxon>Porphyromonas</taxon>
    </lineage>
</organism>
<dbReference type="EMBL" id="AWUW01000004">
    <property type="protein sequence ID" value="ERJ69012.1"/>
    <property type="molecule type" value="Genomic_DNA"/>
</dbReference>
<evidence type="ECO:0000313" key="1">
    <source>
        <dbReference type="EMBL" id="ERJ69012.1"/>
    </source>
</evidence>
<evidence type="ECO:0000313" key="2">
    <source>
        <dbReference type="Proteomes" id="UP000016630"/>
    </source>
</evidence>
<accession>A0A0E2M8G5</accession>
<name>A0A0E2M8G5_PORGN</name>
<dbReference type="AlphaFoldDB" id="A0A0E2M8G5"/>
<dbReference type="Proteomes" id="UP000016630">
    <property type="component" value="Unassembled WGS sequence"/>
</dbReference>
<reference evidence="1 2" key="1">
    <citation type="submission" date="2013-06" db="EMBL/GenBank/DDBJ databases">
        <authorList>
            <person name="Weinstock G."/>
            <person name="Sodergren E."/>
            <person name="Lobos E.A."/>
            <person name="Fulton L."/>
            <person name="Fulton R."/>
            <person name="Courtney L."/>
            <person name="Fronick C."/>
            <person name="O'Laughlin M."/>
            <person name="Godfrey J."/>
            <person name="Wilson R.M."/>
            <person name="Miner T."/>
            <person name="Farmer C."/>
            <person name="Delehaunty K."/>
            <person name="Cordes M."/>
            <person name="Minx P."/>
            <person name="Tomlinson C."/>
            <person name="Chen J."/>
            <person name="Wollam A."/>
            <person name="Pepin K.H."/>
            <person name="Bhonagiri V."/>
            <person name="Zhang X."/>
            <person name="Warren W."/>
            <person name="Mitreva M."/>
            <person name="Mardis E.R."/>
            <person name="Wilson R.K."/>
        </authorList>
    </citation>
    <scope>NUCLEOTIDE SEQUENCE [LARGE SCALE GENOMIC DNA]</scope>
    <source>
        <strain evidence="1 2">F0570</strain>
    </source>
</reference>
<protein>
    <submittedName>
        <fullName evidence="1">Uncharacterized protein</fullName>
    </submittedName>
</protein>
<dbReference type="HOGENOM" id="CLU_3139023_0_0_10"/>
<sequence length="49" mass="5519">MELLHSLRTRLHCQCRFSIKKGGEGEESGTYEAKKYGTPITISADFSKN</sequence>
<comment type="caution">
    <text evidence="1">The sequence shown here is derived from an EMBL/GenBank/DDBJ whole genome shotgun (WGS) entry which is preliminary data.</text>
</comment>
<proteinExistence type="predicted"/>
<gene>
    <name evidence="1" type="ORF">HMPREF1555_00091</name>
</gene>